<reference evidence="4 5" key="1">
    <citation type="submission" date="2016-05" db="EMBL/GenBank/DDBJ databases">
        <title>Genome sequencing of Vitellibacter soesokkakensis RSSK-12.</title>
        <authorList>
            <person name="Thevarajoo S."/>
            <person name="Selvaratnam C."/>
            <person name="Goh K.M."/>
            <person name="Chan K.-G."/>
            <person name="Chong C.S."/>
        </authorList>
    </citation>
    <scope>NUCLEOTIDE SEQUENCE [LARGE SCALE GENOMIC DNA]</scope>
    <source>
        <strain evidence="4 5">RSSK-12</strain>
    </source>
</reference>
<dbReference type="SUPFAM" id="SSF51735">
    <property type="entry name" value="NAD(P)-binding Rossmann-fold domains"/>
    <property type="match status" value="1"/>
</dbReference>
<dbReference type="PANTHER" id="PTHR43833:SF9">
    <property type="entry name" value="POTASSIUM CHANNEL PROTEIN YUGO-RELATED"/>
    <property type="match status" value="1"/>
</dbReference>
<feature type="transmembrane region" description="Helical" evidence="2">
    <location>
        <begin position="63"/>
        <end position="88"/>
    </location>
</feature>
<dbReference type="Gene3D" id="1.10.287.70">
    <property type="match status" value="1"/>
</dbReference>
<dbReference type="InterPro" id="IPR013099">
    <property type="entry name" value="K_chnl_dom"/>
</dbReference>
<name>A0A1A9LAG4_9FLAO</name>
<dbReference type="Pfam" id="PF02080">
    <property type="entry name" value="TrkA_C"/>
    <property type="match status" value="1"/>
</dbReference>
<dbReference type="STRING" id="1385699.A7A78_08200"/>
<dbReference type="PROSITE" id="PS51201">
    <property type="entry name" value="RCK_N"/>
    <property type="match status" value="1"/>
</dbReference>
<proteinExistence type="predicted"/>
<gene>
    <name evidence="4" type="ORF">A7A78_08200</name>
</gene>
<dbReference type="RefSeq" id="WP_068763208.1">
    <property type="nucleotide sequence ID" value="NZ_LXIE01000050.1"/>
</dbReference>
<comment type="subcellular location">
    <subcellularLocation>
        <location evidence="1">Cell membrane</location>
        <topology evidence="1">Multi-pass membrane protein</topology>
    </subcellularLocation>
</comment>
<comment type="caution">
    <text evidence="4">The sequence shown here is derived from an EMBL/GenBank/DDBJ whole genome shotgun (WGS) entry which is preliminary data.</text>
</comment>
<dbReference type="OrthoDB" id="9781411at2"/>
<dbReference type="AlphaFoldDB" id="A0A1A9LAG4"/>
<sequence>MKNFFTSKITVALFLLLVVFMTGIFGFRFFSDYSWIDAIYMTVITITTVGYGEVMPLSPSEKIFVSLLIISSIFIVGYAISVITEYILSKNIGVLRQKKVQRKLESMHDHIIVCGFGRNGKQAAQKLLAYNRPFVIIEKNEEVIDRFSDENTLFILGNAIEDEILLKAGIEKASTLICATPSDADNLFVVLSARQMNKNLKIISRASEETSYKKMKLAGADNVIMPDKIGGDHMASLVVVPDLVEFLDNLTVSGQEDSINVEQIPFEKMCPNGKEQAIQDLDVRKKTGCSIIGYRSPNGEYIVNPEPSLVLQKKSKLILIGRPNQIEMLKKEYGV</sequence>
<dbReference type="InterPro" id="IPR036721">
    <property type="entry name" value="RCK_C_sf"/>
</dbReference>
<dbReference type="InterPro" id="IPR006037">
    <property type="entry name" value="RCK_C"/>
</dbReference>
<dbReference type="InterPro" id="IPR003148">
    <property type="entry name" value="RCK_N"/>
</dbReference>
<keyword evidence="5" id="KW-1185">Reference proteome</keyword>
<dbReference type="SUPFAM" id="SSF116726">
    <property type="entry name" value="TrkA C-terminal domain-like"/>
    <property type="match status" value="1"/>
</dbReference>
<dbReference type="EMBL" id="LXIE01000050">
    <property type="protein sequence ID" value="OAD90183.1"/>
    <property type="molecule type" value="Genomic_DNA"/>
</dbReference>
<evidence type="ECO:0000256" key="2">
    <source>
        <dbReference type="SAM" id="Phobius"/>
    </source>
</evidence>
<dbReference type="GO" id="GO:0005886">
    <property type="term" value="C:plasma membrane"/>
    <property type="evidence" value="ECO:0007669"/>
    <property type="project" value="UniProtKB-SubCell"/>
</dbReference>
<dbReference type="InterPro" id="IPR050721">
    <property type="entry name" value="Trk_Ktr_HKT_K-transport"/>
</dbReference>
<dbReference type="Gene3D" id="3.30.70.1450">
    <property type="entry name" value="Regulator of K+ conductance, C-terminal domain"/>
    <property type="match status" value="1"/>
</dbReference>
<dbReference type="SUPFAM" id="SSF81324">
    <property type="entry name" value="Voltage-gated potassium channels"/>
    <property type="match status" value="1"/>
</dbReference>
<evidence type="ECO:0000313" key="4">
    <source>
        <dbReference type="EMBL" id="OAD90183.1"/>
    </source>
</evidence>
<feature type="transmembrane region" description="Helical" evidence="2">
    <location>
        <begin position="9"/>
        <end position="27"/>
    </location>
</feature>
<evidence type="ECO:0000259" key="3">
    <source>
        <dbReference type="PROSITE" id="PS51201"/>
    </source>
</evidence>
<feature type="transmembrane region" description="Helical" evidence="2">
    <location>
        <begin position="33"/>
        <end position="51"/>
    </location>
</feature>
<dbReference type="InterPro" id="IPR036291">
    <property type="entry name" value="NAD(P)-bd_dom_sf"/>
</dbReference>
<organism evidence="4 5">
    <name type="scientific">Aequorivita soesokkakensis</name>
    <dbReference type="NCBI Taxonomy" id="1385699"/>
    <lineage>
        <taxon>Bacteria</taxon>
        <taxon>Pseudomonadati</taxon>
        <taxon>Bacteroidota</taxon>
        <taxon>Flavobacteriia</taxon>
        <taxon>Flavobacteriales</taxon>
        <taxon>Flavobacteriaceae</taxon>
        <taxon>Aequorivita</taxon>
    </lineage>
</organism>
<evidence type="ECO:0000313" key="5">
    <source>
        <dbReference type="Proteomes" id="UP000077552"/>
    </source>
</evidence>
<dbReference type="GO" id="GO:0006813">
    <property type="term" value="P:potassium ion transport"/>
    <property type="evidence" value="ECO:0007669"/>
    <property type="project" value="InterPro"/>
</dbReference>
<dbReference type="Pfam" id="PF07885">
    <property type="entry name" value="Ion_trans_2"/>
    <property type="match status" value="1"/>
</dbReference>
<dbReference type="GO" id="GO:0008324">
    <property type="term" value="F:monoatomic cation transmembrane transporter activity"/>
    <property type="evidence" value="ECO:0007669"/>
    <property type="project" value="InterPro"/>
</dbReference>
<keyword evidence="2" id="KW-0472">Membrane</keyword>
<protein>
    <submittedName>
        <fullName evidence="4">Potassium transporter TrkA</fullName>
    </submittedName>
</protein>
<evidence type="ECO:0000256" key="1">
    <source>
        <dbReference type="ARBA" id="ARBA00004651"/>
    </source>
</evidence>
<dbReference type="Proteomes" id="UP000077552">
    <property type="component" value="Unassembled WGS sequence"/>
</dbReference>
<keyword evidence="2" id="KW-0812">Transmembrane</keyword>
<feature type="domain" description="RCK N-terminal" evidence="3">
    <location>
        <begin position="108"/>
        <end position="225"/>
    </location>
</feature>
<dbReference type="Gene3D" id="3.40.50.720">
    <property type="entry name" value="NAD(P)-binding Rossmann-like Domain"/>
    <property type="match status" value="1"/>
</dbReference>
<accession>A0A1A9LAG4</accession>
<dbReference type="PANTHER" id="PTHR43833">
    <property type="entry name" value="POTASSIUM CHANNEL PROTEIN 2-RELATED-RELATED"/>
    <property type="match status" value="1"/>
</dbReference>
<keyword evidence="2" id="KW-1133">Transmembrane helix</keyword>
<dbReference type="Pfam" id="PF02254">
    <property type="entry name" value="TrkA_N"/>
    <property type="match status" value="1"/>
</dbReference>